<dbReference type="RefSeq" id="WP_012667166.1">
    <property type="nucleotide sequence ID" value="NZ_CP023567.1"/>
</dbReference>
<reference evidence="1" key="1">
    <citation type="submission" date="2022-07" db="EMBL/GenBank/DDBJ databases">
        <title>Genetic diversity of Erwinia pyrifoliae.</title>
        <authorList>
            <person name="Park D.S."/>
            <person name="Ham H."/>
        </authorList>
    </citation>
    <scope>NUCLEOTIDE SEQUENCE</scope>
    <source>
        <strain evidence="1">CP201486</strain>
    </source>
</reference>
<dbReference type="SMART" id="SM01101">
    <property type="entry name" value="CRISPR_assoc"/>
    <property type="match status" value="1"/>
</dbReference>
<gene>
    <name evidence="1" type="primary">cas6e</name>
    <name evidence="1" type="ORF">NYP84_14060</name>
</gene>
<dbReference type="Pfam" id="PF08798">
    <property type="entry name" value="CRISPR_assoc"/>
    <property type="match status" value="1"/>
</dbReference>
<evidence type="ECO:0000313" key="1">
    <source>
        <dbReference type="EMBL" id="UWS32731.1"/>
    </source>
</evidence>
<dbReference type="GeneID" id="92238010"/>
<name>A0ABY5X5Q0_ERWPY</name>
<dbReference type="CDD" id="cd09727">
    <property type="entry name" value="Cas6_I-E"/>
    <property type="match status" value="1"/>
</dbReference>
<dbReference type="EMBL" id="CP103445">
    <property type="protein sequence ID" value="UWS32731.1"/>
    <property type="molecule type" value="Genomic_DNA"/>
</dbReference>
<dbReference type="Gene3D" id="3.30.70.1200">
    <property type="entry name" value="Crispr-associated protein, domain 1"/>
    <property type="match status" value="1"/>
</dbReference>
<keyword evidence="2" id="KW-1185">Reference proteome</keyword>
<dbReference type="Proteomes" id="UP001058553">
    <property type="component" value="Chromosome"/>
</dbReference>
<proteinExistence type="predicted"/>
<sequence length="200" mass="22455">MIYLSQIDVPWSWAKDPYQMHRALWQLFPDRPSDRRDFLFRVETRHAGSGQRVLLQSPQLPQNCAAAKVLASKVMHLNLSPGQRLHFRLRANPVKTIKDKRGRLNSRGEVKSCRVPLIDDNQLMQWLVRKLEGAAVLNSASVSKEPALCFNKQAVAGKIQPVCFEGILQVTSETHFYQCMADGIGPAKSMGCGMLSIARA</sequence>
<organism evidence="1 2">
    <name type="scientific">Erwinia pyrifoliae</name>
    <dbReference type="NCBI Taxonomy" id="79967"/>
    <lineage>
        <taxon>Bacteria</taxon>
        <taxon>Pseudomonadati</taxon>
        <taxon>Pseudomonadota</taxon>
        <taxon>Gammaproteobacteria</taxon>
        <taxon>Enterobacterales</taxon>
        <taxon>Erwiniaceae</taxon>
        <taxon>Erwinia</taxon>
    </lineage>
</organism>
<dbReference type="InterPro" id="IPR010179">
    <property type="entry name" value="CRISPR-assoc_prot_Cse3"/>
</dbReference>
<dbReference type="SUPFAM" id="SSF117987">
    <property type="entry name" value="CRISPR-associated protein"/>
    <property type="match status" value="2"/>
</dbReference>
<dbReference type="Gene3D" id="3.30.70.1210">
    <property type="entry name" value="Crispr-associated protein, domain 2"/>
    <property type="match status" value="1"/>
</dbReference>
<accession>A0ABY5X5Q0</accession>
<dbReference type="NCBIfam" id="TIGR01907">
    <property type="entry name" value="casE_Cse3"/>
    <property type="match status" value="1"/>
</dbReference>
<evidence type="ECO:0000313" key="2">
    <source>
        <dbReference type="Proteomes" id="UP001058553"/>
    </source>
</evidence>
<protein>
    <submittedName>
        <fullName evidence="1">Type I-E CRISPR-associated protein Cas6/Cse3/CasE</fullName>
    </submittedName>
</protein>